<dbReference type="EMBL" id="BKCJ011276044">
    <property type="protein sequence ID" value="GFD13958.1"/>
    <property type="molecule type" value="Genomic_DNA"/>
</dbReference>
<protein>
    <submittedName>
        <fullName evidence="2">Uncharacterized protein</fullName>
    </submittedName>
</protein>
<proteinExistence type="predicted"/>
<gene>
    <name evidence="2" type="ORF">Tci_885927</name>
</gene>
<organism evidence="2">
    <name type="scientific">Tanacetum cinerariifolium</name>
    <name type="common">Dalmatian daisy</name>
    <name type="synonym">Chrysanthemum cinerariifolium</name>
    <dbReference type="NCBI Taxonomy" id="118510"/>
    <lineage>
        <taxon>Eukaryota</taxon>
        <taxon>Viridiplantae</taxon>
        <taxon>Streptophyta</taxon>
        <taxon>Embryophyta</taxon>
        <taxon>Tracheophyta</taxon>
        <taxon>Spermatophyta</taxon>
        <taxon>Magnoliopsida</taxon>
        <taxon>eudicotyledons</taxon>
        <taxon>Gunneridae</taxon>
        <taxon>Pentapetalae</taxon>
        <taxon>asterids</taxon>
        <taxon>campanulids</taxon>
        <taxon>Asterales</taxon>
        <taxon>Asteraceae</taxon>
        <taxon>Asteroideae</taxon>
        <taxon>Anthemideae</taxon>
        <taxon>Anthemidinae</taxon>
        <taxon>Tanacetum</taxon>
    </lineage>
</organism>
<name>A0A699TY16_TANCI</name>
<dbReference type="AlphaFoldDB" id="A0A699TY16"/>
<sequence>MKRARTTYQDENKITSFVQEEAWEILRSLAKWDAPSPVELVDLTKGEQVLGVAHAELFGEIHDHVPRAPTKPPVSPKKRIQDHDEHQGK</sequence>
<comment type="caution">
    <text evidence="2">The sequence shown here is derived from an EMBL/GenBank/DDBJ whole genome shotgun (WGS) entry which is preliminary data.</text>
</comment>
<accession>A0A699TY16</accession>
<reference evidence="2" key="1">
    <citation type="journal article" date="2019" name="Sci. Rep.">
        <title>Draft genome of Tanacetum cinerariifolium, the natural source of mosquito coil.</title>
        <authorList>
            <person name="Yamashiro T."/>
            <person name="Shiraishi A."/>
            <person name="Satake H."/>
            <person name="Nakayama K."/>
        </authorList>
    </citation>
    <scope>NUCLEOTIDE SEQUENCE</scope>
</reference>
<feature type="compositionally biased region" description="Basic and acidic residues" evidence="1">
    <location>
        <begin position="79"/>
        <end position="89"/>
    </location>
</feature>
<evidence type="ECO:0000313" key="2">
    <source>
        <dbReference type="EMBL" id="GFD13958.1"/>
    </source>
</evidence>
<feature type="region of interest" description="Disordered" evidence="1">
    <location>
        <begin position="61"/>
        <end position="89"/>
    </location>
</feature>
<evidence type="ECO:0000256" key="1">
    <source>
        <dbReference type="SAM" id="MobiDB-lite"/>
    </source>
</evidence>